<dbReference type="SUPFAM" id="SSF53448">
    <property type="entry name" value="Nucleotide-diphospho-sugar transferases"/>
    <property type="match status" value="1"/>
</dbReference>
<dbReference type="Gene3D" id="3.90.550.10">
    <property type="entry name" value="Spore Coat Polysaccharide Biosynthesis Protein SpsA, Chain A"/>
    <property type="match status" value="1"/>
</dbReference>
<dbReference type="PANTHER" id="PTHR43179:SF7">
    <property type="entry name" value="RHAMNOSYLTRANSFERASE WBBL"/>
    <property type="match status" value="1"/>
</dbReference>
<sequence length="299" mass="34392">MDLSIIIVSFNTEELIKDCLNSLKVAITSIKSEVFVVDNNSRDKTTNLIKKNFSWVKLIVNNHNLGFSKANNKALKKAKGKYILILNPDTKLMPDTIIKMINFMNNKPDAAVASCKVELPSGKLDRDCRRLFPTPWRAFTHFSGLSKIFKGSKVFDQYYIGYLSDNIEQEIDSCVGAFMLIRRSAINKVGYFDEDFFFYGEDLDWCQRFKQAGFKIFYTPITKIIHYKGAASGIKKDSQHLSKASIESKKKAIIESTHAMQLFYQKHYIGKYPRLLTWLIVASIDILKYIRIFKVQFGL</sequence>
<evidence type="ECO:0000313" key="2">
    <source>
        <dbReference type="EMBL" id="OGD87149.1"/>
    </source>
</evidence>
<evidence type="ECO:0000313" key="3">
    <source>
        <dbReference type="Proteomes" id="UP000176317"/>
    </source>
</evidence>
<feature type="domain" description="Glycosyltransferase 2-like" evidence="1">
    <location>
        <begin position="4"/>
        <end position="189"/>
    </location>
</feature>
<accession>A0A1F5G5N1</accession>
<gene>
    <name evidence="2" type="ORF">A2164_04280</name>
</gene>
<name>A0A1F5G5N1_9BACT</name>
<dbReference type="InterPro" id="IPR029044">
    <property type="entry name" value="Nucleotide-diphossugar_trans"/>
</dbReference>
<dbReference type="EMBL" id="MFAT01000003">
    <property type="protein sequence ID" value="OGD87149.1"/>
    <property type="molecule type" value="Genomic_DNA"/>
</dbReference>
<proteinExistence type="predicted"/>
<dbReference type="AlphaFoldDB" id="A0A1F5G5N1"/>
<dbReference type="PANTHER" id="PTHR43179">
    <property type="entry name" value="RHAMNOSYLTRANSFERASE WBBL"/>
    <property type="match status" value="1"/>
</dbReference>
<dbReference type="InterPro" id="IPR001173">
    <property type="entry name" value="Glyco_trans_2-like"/>
</dbReference>
<reference evidence="2 3" key="1">
    <citation type="journal article" date="2016" name="Nat. Commun.">
        <title>Thousands of microbial genomes shed light on interconnected biogeochemical processes in an aquifer system.</title>
        <authorList>
            <person name="Anantharaman K."/>
            <person name="Brown C.T."/>
            <person name="Hug L.A."/>
            <person name="Sharon I."/>
            <person name="Castelle C.J."/>
            <person name="Probst A.J."/>
            <person name="Thomas B.C."/>
            <person name="Singh A."/>
            <person name="Wilkins M.J."/>
            <person name="Karaoz U."/>
            <person name="Brodie E.L."/>
            <person name="Williams K.H."/>
            <person name="Hubbard S.S."/>
            <person name="Banfield J.F."/>
        </authorList>
    </citation>
    <scope>NUCLEOTIDE SEQUENCE [LARGE SCALE GENOMIC DNA]</scope>
</reference>
<protein>
    <recommendedName>
        <fullName evidence="1">Glycosyltransferase 2-like domain-containing protein</fullName>
    </recommendedName>
</protein>
<dbReference type="Pfam" id="PF00535">
    <property type="entry name" value="Glycos_transf_2"/>
    <property type="match status" value="1"/>
</dbReference>
<evidence type="ECO:0000259" key="1">
    <source>
        <dbReference type="Pfam" id="PF00535"/>
    </source>
</evidence>
<comment type="caution">
    <text evidence="2">The sequence shown here is derived from an EMBL/GenBank/DDBJ whole genome shotgun (WGS) entry which is preliminary data.</text>
</comment>
<organism evidence="2 3">
    <name type="scientific">Candidatus Curtissbacteria bacterium RBG_13_35_7</name>
    <dbReference type="NCBI Taxonomy" id="1797705"/>
    <lineage>
        <taxon>Bacteria</taxon>
        <taxon>Candidatus Curtissiibacteriota</taxon>
    </lineage>
</organism>
<dbReference type="CDD" id="cd04186">
    <property type="entry name" value="GT_2_like_c"/>
    <property type="match status" value="1"/>
</dbReference>
<dbReference type="Proteomes" id="UP000176317">
    <property type="component" value="Unassembled WGS sequence"/>
</dbReference>